<evidence type="ECO:0000256" key="1">
    <source>
        <dbReference type="SAM" id="Phobius"/>
    </source>
</evidence>
<keyword evidence="1" id="KW-0472">Membrane</keyword>
<feature type="transmembrane region" description="Helical" evidence="1">
    <location>
        <begin position="135"/>
        <end position="155"/>
    </location>
</feature>
<organism evidence="2 3">
    <name type="scientific">Candidatus Adlerbacteria bacterium RIFCSPHIGHO2_12_FULL_53_18</name>
    <dbReference type="NCBI Taxonomy" id="1797242"/>
    <lineage>
        <taxon>Bacteria</taxon>
        <taxon>Candidatus Adleribacteriota</taxon>
    </lineage>
</organism>
<keyword evidence="1" id="KW-0812">Transmembrane</keyword>
<feature type="transmembrane region" description="Helical" evidence="1">
    <location>
        <begin position="49"/>
        <end position="81"/>
    </location>
</feature>
<name>A0A1F4XTT7_9BACT</name>
<keyword evidence="1" id="KW-1133">Transmembrane helix</keyword>
<dbReference type="Proteomes" id="UP000178091">
    <property type="component" value="Unassembled WGS sequence"/>
</dbReference>
<feature type="transmembrane region" description="Helical" evidence="1">
    <location>
        <begin position="101"/>
        <end position="123"/>
    </location>
</feature>
<reference evidence="2 3" key="1">
    <citation type="journal article" date="2016" name="Nat. Commun.">
        <title>Thousands of microbial genomes shed light on interconnected biogeochemical processes in an aquifer system.</title>
        <authorList>
            <person name="Anantharaman K."/>
            <person name="Brown C.T."/>
            <person name="Hug L.A."/>
            <person name="Sharon I."/>
            <person name="Castelle C.J."/>
            <person name="Probst A.J."/>
            <person name="Thomas B.C."/>
            <person name="Singh A."/>
            <person name="Wilkins M.J."/>
            <person name="Karaoz U."/>
            <person name="Brodie E.L."/>
            <person name="Williams K.H."/>
            <person name="Hubbard S.S."/>
            <person name="Banfield J.F."/>
        </authorList>
    </citation>
    <scope>NUCLEOTIDE SEQUENCE [LARGE SCALE GENOMIC DNA]</scope>
</reference>
<gene>
    <name evidence="2" type="ORF">A3F55_00540</name>
</gene>
<dbReference type="AlphaFoldDB" id="A0A1F4XTT7"/>
<evidence type="ECO:0000313" key="2">
    <source>
        <dbReference type="EMBL" id="OGC84443.1"/>
    </source>
</evidence>
<evidence type="ECO:0000313" key="3">
    <source>
        <dbReference type="Proteomes" id="UP000178091"/>
    </source>
</evidence>
<sequence length="190" mass="22236">MAMTKRIRTDTWHYWLWNLTYIFSQIPKPRNTYTCHYWPRIIFMTAPTILGALLLVVFVGIGAMFGNAVTILCGFGIWMPWNNWPDKFGYFPDLRLGKKRIWPPIFLVPFWAVAVLWGGWSWYIGPLRTATSYALTYGMYPVAAIAAIVVCYFFYQLAGFLKELLEEWWDNQCEYIEFEDPPEEPSSAIS</sequence>
<comment type="caution">
    <text evidence="2">The sequence shown here is derived from an EMBL/GenBank/DDBJ whole genome shotgun (WGS) entry which is preliminary data.</text>
</comment>
<protein>
    <submittedName>
        <fullName evidence="2">Uncharacterized protein</fullName>
    </submittedName>
</protein>
<dbReference type="EMBL" id="MEWW01000016">
    <property type="protein sequence ID" value="OGC84443.1"/>
    <property type="molecule type" value="Genomic_DNA"/>
</dbReference>
<proteinExistence type="predicted"/>
<accession>A0A1F4XTT7</accession>